<keyword evidence="3" id="KW-1185">Reference proteome</keyword>
<dbReference type="Proteomes" id="UP000325440">
    <property type="component" value="Unassembled WGS sequence"/>
</dbReference>
<feature type="signal peptide" evidence="1">
    <location>
        <begin position="1"/>
        <end position="21"/>
    </location>
</feature>
<dbReference type="AlphaFoldDB" id="A0A5E4MHM8"/>
<gene>
    <name evidence="2" type="ORF">CINCED_3A009258</name>
</gene>
<name>A0A5E4MHM8_9HEMI</name>
<proteinExistence type="predicted"/>
<feature type="chain" id="PRO_5023052503" description="Glycoside hydrolase superfamily" evidence="1">
    <location>
        <begin position="22"/>
        <end position="368"/>
    </location>
</feature>
<reference evidence="2 3" key="1">
    <citation type="submission" date="2019-08" db="EMBL/GenBank/DDBJ databases">
        <authorList>
            <person name="Alioto T."/>
            <person name="Alioto T."/>
            <person name="Gomez Garrido J."/>
        </authorList>
    </citation>
    <scope>NUCLEOTIDE SEQUENCE [LARGE SCALE GENOMIC DNA]</scope>
</reference>
<evidence type="ECO:0008006" key="4">
    <source>
        <dbReference type="Google" id="ProtNLM"/>
    </source>
</evidence>
<accession>A0A5E4MHM8</accession>
<organism evidence="2 3">
    <name type="scientific">Cinara cedri</name>
    <dbReference type="NCBI Taxonomy" id="506608"/>
    <lineage>
        <taxon>Eukaryota</taxon>
        <taxon>Metazoa</taxon>
        <taxon>Ecdysozoa</taxon>
        <taxon>Arthropoda</taxon>
        <taxon>Hexapoda</taxon>
        <taxon>Insecta</taxon>
        <taxon>Pterygota</taxon>
        <taxon>Neoptera</taxon>
        <taxon>Paraneoptera</taxon>
        <taxon>Hemiptera</taxon>
        <taxon>Sternorrhyncha</taxon>
        <taxon>Aphidomorpha</taxon>
        <taxon>Aphidoidea</taxon>
        <taxon>Aphididae</taxon>
        <taxon>Lachninae</taxon>
        <taxon>Cinara</taxon>
    </lineage>
</organism>
<dbReference type="OrthoDB" id="6587633at2759"/>
<evidence type="ECO:0000313" key="2">
    <source>
        <dbReference type="EMBL" id="VVC30422.1"/>
    </source>
</evidence>
<dbReference type="EMBL" id="CABPRJ010000515">
    <property type="protein sequence ID" value="VVC30422.1"/>
    <property type="molecule type" value="Genomic_DNA"/>
</dbReference>
<sequence>MNNSLCFIIIIVVNLISTIHSQTSDNSSCKGLGYAACSYFGSISKICVGQSDVPIENLPKQCTSYIFDGLTVDILYHVYNTYTPINEPYLDMLLKTGTPVFVYYGHITEQEWSQVLACDAGCSGGVNAKDEMEGIQAYLNEHQGITGLILTGLEYNIESNKFQNYTDNLKIYLEVLRQTFPDLEIGINIDGNYIIDTYNNVYAEWLNFKDIDILLDFYVVSFIDFNQCSSNFYVGGTVPWNGNADYTIEKAIISLEKLNIIKEKTHFKFTLNPTLCDVNGQSYCNVTFQKLCTNSSETSDWCVDTEETFREKGRISKQYAAGFVVDNIDLNDPHGCCQCDNPFPSFYYILDGWNENLTQNDCPLMHNK</sequence>
<keyword evidence="1" id="KW-0732">Signal</keyword>
<evidence type="ECO:0000256" key="1">
    <source>
        <dbReference type="SAM" id="SignalP"/>
    </source>
</evidence>
<protein>
    <recommendedName>
        <fullName evidence="4">Glycoside hydrolase superfamily</fullName>
    </recommendedName>
</protein>
<evidence type="ECO:0000313" key="3">
    <source>
        <dbReference type="Proteomes" id="UP000325440"/>
    </source>
</evidence>